<protein>
    <recommendedName>
        <fullName evidence="1">NAD-dependent epimerase/dehydratase domain-containing protein</fullName>
    </recommendedName>
</protein>
<sequence>MAGKTLKIVVLGGSGFIGAHVLRALSGRADVDLHWVRRHATPSPDIDGLPAPVLIEDLEAVDIKWLSDADVIVDLVSRGRGRMVQTRDINLRIRPHLRIIDGLINAGSRAHYILLSSGGAVYGTTSEAVIHETHLCSPQTEYGLEKAIVEMHLQAAAQTTLEATILRVTNAYGLGQPIKPGFGVIPTMVSAMDTGTPFRVFGSGEMQRDYVNVIDVRGAIEAAIKVGGSGIVNIGTGQGTSINDLIALVQELSGRELALEFVESGTEPGFAQLDTTRAREVLGWTPTISLHDGVREILEAAGLARA</sequence>
<dbReference type="EMBL" id="AQQZ01000001">
    <property type="protein sequence ID" value="KNG95245.1"/>
    <property type="molecule type" value="Genomic_DNA"/>
</dbReference>
<proteinExistence type="predicted"/>
<feature type="domain" description="NAD-dependent epimerase/dehydratase" evidence="1">
    <location>
        <begin position="8"/>
        <end position="235"/>
    </location>
</feature>
<dbReference type="STRING" id="1317121.ATO11_00975"/>
<evidence type="ECO:0000259" key="1">
    <source>
        <dbReference type="Pfam" id="PF01370"/>
    </source>
</evidence>
<dbReference type="RefSeq" id="WP_050528964.1">
    <property type="nucleotide sequence ID" value="NZ_AQQZ01000001.1"/>
</dbReference>
<dbReference type="Pfam" id="PF01370">
    <property type="entry name" value="Epimerase"/>
    <property type="match status" value="1"/>
</dbReference>
<dbReference type="Gene3D" id="3.40.50.720">
    <property type="entry name" value="NAD(P)-binding Rossmann-like Domain"/>
    <property type="match status" value="1"/>
</dbReference>
<dbReference type="AlphaFoldDB" id="A0A0L1JU17"/>
<comment type="caution">
    <text evidence="2">The sequence shown here is derived from an EMBL/GenBank/DDBJ whole genome shotgun (WGS) entry which is preliminary data.</text>
</comment>
<reference evidence="2 3" key="1">
    <citation type="journal article" date="2015" name="Int. J. Syst. Evol. Microbiol.">
        <title>Aestuariivita atlantica sp. nov., isolated from deep sea sediment of the Atlantic Ocean.</title>
        <authorList>
            <person name="Li G."/>
            <person name="Lai Q."/>
            <person name="Du Y."/>
            <person name="Liu X."/>
            <person name="Sun F."/>
            <person name="Shao Z."/>
        </authorList>
    </citation>
    <scope>NUCLEOTIDE SEQUENCE [LARGE SCALE GENOMIC DNA]</scope>
    <source>
        <strain evidence="2 3">22II-S11-z3</strain>
    </source>
</reference>
<dbReference type="Proteomes" id="UP000036938">
    <property type="component" value="Unassembled WGS sequence"/>
</dbReference>
<dbReference type="InterPro" id="IPR036291">
    <property type="entry name" value="NAD(P)-bd_dom_sf"/>
</dbReference>
<accession>A0A0L1JU17</accession>
<dbReference type="PANTHER" id="PTHR43245:SF13">
    <property type="entry name" value="UDP-D-APIOSE_UDP-D-XYLOSE SYNTHASE 2"/>
    <property type="match status" value="1"/>
</dbReference>
<gene>
    <name evidence="2" type="ORF">ATO11_00975</name>
</gene>
<keyword evidence="3" id="KW-1185">Reference proteome</keyword>
<dbReference type="InterPro" id="IPR001509">
    <property type="entry name" value="Epimerase_deHydtase"/>
</dbReference>
<organism evidence="2 3">
    <name type="scientific">Pseudaestuariivita atlantica</name>
    <dbReference type="NCBI Taxonomy" id="1317121"/>
    <lineage>
        <taxon>Bacteria</taxon>
        <taxon>Pseudomonadati</taxon>
        <taxon>Pseudomonadota</taxon>
        <taxon>Alphaproteobacteria</taxon>
        <taxon>Rhodobacterales</taxon>
        <taxon>Paracoccaceae</taxon>
        <taxon>Pseudaestuariivita</taxon>
    </lineage>
</organism>
<name>A0A0L1JU17_9RHOB</name>
<dbReference type="InterPro" id="IPR050177">
    <property type="entry name" value="Lipid_A_modif_metabolic_enz"/>
</dbReference>
<dbReference type="SUPFAM" id="SSF51735">
    <property type="entry name" value="NAD(P)-binding Rossmann-fold domains"/>
    <property type="match status" value="1"/>
</dbReference>
<evidence type="ECO:0000313" key="3">
    <source>
        <dbReference type="Proteomes" id="UP000036938"/>
    </source>
</evidence>
<dbReference type="PANTHER" id="PTHR43245">
    <property type="entry name" value="BIFUNCTIONAL POLYMYXIN RESISTANCE PROTEIN ARNA"/>
    <property type="match status" value="1"/>
</dbReference>
<evidence type="ECO:0000313" key="2">
    <source>
        <dbReference type="EMBL" id="KNG95245.1"/>
    </source>
</evidence>